<comment type="caution">
    <text evidence="1">The sequence shown here is derived from an EMBL/GenBank/DDBJ whole genome shotgun (WGS) entry which is preliminary data.</text>
</comment>
<reference evidence="1" key="1">
    <citation type="submission" date="2021-12" db="EMBL/GenBank/DDBJ databases">
        <title>Convergent genome expansion in fungi linked to evolution of root-endophyte symbiosis.</title>
        <authorList>
            <consortium name="DOE Joint Genome Institute"/>
            <person name="Ke Y.-H."/>
            <person name="Bonito G."/>
            <person name="Liao H.-L."/>
            <person name="Looney B."/>
            <person name="Rojas-Flechas A."/>
            <person name="Nash J."/>
            <person name="Hameed K."/>
            <person name="Schadt C."/>
            <person name="Martin F."/>
            <person name="Crous P.W."/>
            <person name="Miettinen O."/>
            <person name="Magnuson J.K."/>
            <person name="Labbe J."/>
            <person name="Jacobson D."/>
            <person name="Doktycz M.J."/>
            <person name="Veneault-Fourrey C."/>
            <person name="Kuo A."/>
            <person name="Mondo S."/>
            <person name="Calhoun S."/>
            <person name="Riley R."/>
            <person name="Ohm R."/>
            <person name="LaButti K."/>
            <person name="Andreopoulos B."/>
            <person name="Pangilinan J."/>
            <person name="Nolan M."/>
            <person name="Tritt A."/>
            <person name="Clum A."/>
            <person name="Lipzen A."/>
            <person name="Daum C."/>
            <person name="Barry K."/>
            <person name="Grigoriev I.V."/>
            <person name="Vilgalys R."/>
        </authorList>
    </citation>
    <scope>NUCLEOTIDE SEQUENCE</scope>
    <source>
        <strain evidence="1">PMI_201</strain>
    </source>
</reference>
<protein>
    <recommendedName>
        <fullName evidence="3">Heme-binding protein</fullName>
    </recommendedName>
</protein>
<sequence length="156" mass="16221">MEQVPVNPTPSQIPDRNLFEFPYGPPISLDEAKALIAASETAAIARGLRMCLVVLDSGGNLVAFERMDGALLISVDAAREKARAAVLMKAPSKAAETIVASGGLGLTYLSTGVMAVRGGMPLIRNGQVIGSFGASGGSLEDDEHISWVGATALRRL</sequence>
<organism evidence="1 2">
    <name type="scientific">Talaromyces proteolyticus</name>
    <dbReference type="NCBI Taxonomy" id="1131652"/>
    <lineage>
        <taxon>Eukaryota</taxon>
        <taxon>Fungi</taxon>
        <taxon>Dikarya</taxon>
        <taxon>Ascomycota</taxon>
        <taxon>Pezizomycotina</taxon>
        <taxon>Eurotiomycetes</taxon>
        <taxon>Eurotiomycetidae</taxon>
        <taxon>Eurotiales</taxon>
        <taxon>Trichocomaceae</taxon>
        <taxon>Talaromyces</taxon>
        <taxon>Talaromyces sect. Bacilispori</taxon>
    </lineage>
</organism>
<evidence type="ECO:0008006" key="3">
    <source>
        <dbReference type="Google" id="ProtNLM"/>
    </source>
</evidence>
<accession>A0AAD4KGG1</accession>
<dbReference type="InterPro" id="IPR052517">
    <property type="entry name" value="GlcG_carb_metab_protein"/>
</dbReference>
<dbReference type="InterPro" id="IPR005624">
    <property type="entry name" value="PduO/GlcC-like"/>
</dbReference>
<dbReference type="Proteomes" id="UP001201262">
    <property type="component" value="Unassembled WGS sequence"/>
</dbReference>
<dbReference type="PANTHER" id="PTHR34309:SF1">
    <property type="entry name" value="PROTEIN GLCG"/>
    <property type="match status" value="1"/>
</dbReference>
<dbReference type="Pfam" id="PF03928">
    <property type="entry name" value="HbpS-like"/>
    <property type="match status" value="1"/>
</dbReference>
<keyword evidence="2" id="KW-1185">Reference proteome</keyword>
<dbReference type="Gene3D" id="3.30.450.150">
    <property type="entry name" value="Haem-degrading domain"/>
    <property type="match status" value="1"/>
</dbReference>
<dbReference type="PANTHER" id="PTHR34309">
    <property type="entry name" value="SLR1406 PROTEIN"/>
    <property type="match status" value="1"/>
</dbReference>
<evidence type="ECO:0000313" key="1">
    <source>
        <dbReference type="EMBL" id="KAH8691544.1"/>
    </source>
</evidence>
<proteinExistence type="predicted"/>
<dbReference type="GeneID" id="70247524"/>
<evidence type="ECO:0000313" key="2">
    <source>
        <dbReference type="Proteomes" id="UP001201262"/>
    </source>
</evidence>
<gene>
    <name evidence="1" type="ORF">BGW36DRAFT_388542</name>
</gene>
<name>A0AAD4KGG1_9EURO</name>
<dbReference type="SUPFAM" id="SSF143744">
    <property type="entry name" value="GlcG-like"/>
    <property type="match status" value="1"/>
</dbReference>
<dbReference type="RefSeq" id="XP_046067636.1">
    <property type="nucleotide sequence ID" value="XM_046217237.1"/>
</dbReference>
<dbReference type="EMBL" id="JAJTJA010000012">
    <property type="protein sequence ID" value="KAH8691544.1"/>
    <property type="molecule type" value="Genomic_DNA"/>
</dbReference>
<dbReference type="AlphaFoldDB" id="A0AAD4KGG1"/>
<dbReference type="InterPro" id="IPR038084">
    <property type="entry name" value="PduO/GlcC-like_sf"/>
</dbReference>